<proteinExistence type="predicted"/>
<dbReference type="OrthoDB" id="6375801at2759"/>
<dbReference type="EMBL" id="CADEBD010000289">
    <property type="protein sequence ID" value="CAB3232327.1"/>
    <property type="molecule type" value="Genomic_DNA"/>
</dbReference>
<evidence type="ECO:0000313" key="2">
    <source>
        <dbReference type="EMBL" id="CAB3232327.1"/>
    </source>
</evidence>
<organism evidence="1 3">
    <name type="scientific">Arctia plantaginis</name>
    <name type="common">Wood tiger moth</name>
    <name type="synonym">Phalaena plantaginis</name>
    <dbReference type="NCBI Taxonomy" id="874455"/>
    <lineage>
        <taxon>Eukaryota</taxon>
        <taxon>Metazoa</taxon>
        <taxon>Ecdysozoa</taxon>
        <taxon>Arthropoda</taxon>
        <taxon>Hexapoda</taxon>
        <taxon>Insecta</taxon>
        <taxon>Pterygota</taxon>
        <taxon>Neoptera</taxon>
        <taxon>Endopterygota</taxon>
        <taxon>Lepidoptera</taxon>
        <taxon>Glossata</taxon>
        <taxon>Ditrysia</taxon>
        <taxon>Noctuoidea</taxon>
        <taxon>Erebidae</taxon>
        <taxon>Arctiinae</taxon>
        <taxon>Arctia</taxon>
    </lineage>
</organism>
<dbReference type="AlphaFoldDB" id="A0A8S0YS71"/>
<reference evidence="3 4" key="1">
    <citation type="submission" date="2020-04" db="EMBL/GenBank/DDBJ databases">
        <authorList>
            <person name="Wallbank WR R."/>
            <person name="Pardo Diaz C."/>
            <person name="Kozak K."/>
            <person name="Martin S."/>
            <person name="Jiggins C."/>
            <person name="Moest M."/>
            <person name="Warren A I."/>
            <person name="Byers J.R.P. K."/>
            <person name="Montejo-Kovacevich G."/>
            <person name="Yen C E."/>
        </authorList>
    </citation>
    <scope>NUCLEOTIDE SEQUENCE [LARGE SCALE GENOMIC DNA]</scope>
</reference>
<evidence type="ECO:0000313" key="3">
    <source>
        <dbReference type="Proteomes" id="UP000494106"/>
    </source>
</evidence>
<comment type="caution">
    <text evidence="1">The sequence shown here is derived from an EMBL/GenBank/DDBJ whole genome shotgun (WGS) entry which is preliminary data.</text>
</comment>
<evidence type="ECO:0000313" key="4">
    <source>
        <dbReference type="Proteomes" id="UP000494256"/>
    </source>
</evidence>
<accession>A0A8S0YS71</accession>
<name>A0A8S0YS71_ARCPL</name>
<dbReference type="EMBL" id="CADEBC010000088">
    <property type="protein sequence ID" value="CAB3222383.1"/>
    <property type="molecule type" value="Genomic_DNA"/>
</dbReference>
<dbReference type="Proteomes" id="UP000494106">
    <property type="component" value="Unassembled WGS sequence"/>
</dbReference>
<protein>
    <submittedName>
        <fullName evidence="1">Uncharacterized protein</fullName>
    </submittedName>
</protein>
<keyword evidence="3" id="KW-1185">Reference proteome</keyword>
<evidence type="ECO:0000313" key="1">
    <source>
        <dbReference type="EMBL" id="CAB3222383.1"/>
    </source>
</evidence>
<sequence>MLLPNKLQPFKGTQQVHQIVWCDTKRSSVVLRRLSCTQETCFPKAEYCKHGKHLGFHDVIRQQVSTPKPKRNKTMRASVVATPRVLESCIELEDLDDDSFIAPGTSVIVEFVTALHGSTPFSALSEMELPPELQRST</sequence>
<dbReference type="Proteomes" id="UP000494256">
    <property type="component" value="Unassembled WGS sequence"/>
</dbReference>
<gene>
    <name evidence="1" type="ORF">APLA_LOCUS1007</name>
    <name evidence="2" type="ORF">APLA_LOCUS5655</name>
</gene>